<organism evidence="1 2">
    <name type="scientific">Panagrolaimus sp. JU765</name>
    <dbReference type="NCBI Taxonomy" id="591449"/>
    <lineage>
        <taxon>Eukaryota</taxon>
        <taxon>Metazoa</taxon>
        <taxon>Ecdysozoa</taxon>
        <taxon>Nematoda</taxon>
        <taxon>Chromadorea</taxon>
        <taxon>Rhabditida</taxon>
        <taxon>Tylenchina</taxon>
        <taxon>Panagrolaimomorpha</taxon>
        <taxon>Panagrolaimoidea</taxon>
        <taxon>Panagrolaimidae</taxon>
        <taxon>Panagrolaimus</taxon>
    </lineage>
</organism>
<protein>
    <submittedName>
        <fullName evidence="2">Uncharacterized protein</fullName>
    </submittedName>
</protein>
<dbReference type="WBParaSite" id="JU765_v2.g605.t1">
    <property type="protein sequence ID" value="JU765_v2.g605.t1"/>
    <property type="gene ID" value="JU765_v2.g605"/>
</dbReference>
<accession>A0AC34REK2</accession>
<proteinExistence type="predicted"/>
<sequence>MVNCSPMELTDSSIINQYEASQTCTIVLKFMWYASYEKCSTFFLNCLTADDVKVVCYGRLELENGELSKMKKESIIELSDVIVGNPRPRPGYVKHDFKIGSKTRVEVFLENGESQQILPLQRGKLRRSESTHSLKSVKFLDHFPNSSDDFDRVDMDENCTMILKVVSYWINKDLNLTFINCETGDDEPVTVATKRPFTEKLLKDDVVKFDNVTRNKPKKVDRGLFFHEKSQAYLLERNGESIEPPKELTTENCQGNEDQQSIGREFAVDKSETGSVSSSTYRKSSGDLNVTGTLTSDFKEMRLKGTQTSTYLADVELDDGSKIKLLIDANFGKWPSNLLKKGHRVSIGGKKVKYDQDDARQISKGDHFDFDNLPPKKISFH</sequence>
<evidence type="ECO:0000313" key="1">
    <source>
        <dbReference type="Proteomes" id="UP000887576"/>
    </source>
</evidence>
<reference evidence="2" key="1">
    <citation type="submission" date="2022-11" db="UniProtKB">
        <authorList>
            <consortium name="WormBaseParasite"/>
        </authorList>
    </citation>
    <scope>IDENTIFICATION</scope>
</reference>
<name>A0AC34REK2_9BILA</name>
<evidence type="ECO:0000313" key="2">
    <source>
        <dbReference type="WBParaSite" id="JU765_v2.g605.t1"/>
    </source>
</evidence>
<dbReference type="Proteomes" id="UP000887576">
    <property type="component" value="Unplaced"/>
</dbReference>